<gene>
    <name evidence="1" type="ORF">LCGC14_2397040</name>
</gene>
<accession>A0A0F9BWI7</accession>
<protein>
    <submittedName>
        <fullName evidence="1">Uncharacterized protein</fullName>
    </submittedName>
</protein>
<name>A0A0F9BWI7_9ZZZZ</name>
<feature type="non-terminal residue" evidence="1">
    <location>
        <position position="85"/>
    </location>
</feature>
<reference evidence="1" key="1">
    <citation type="journal article" date="2015" name="Nature">
        <title>Complex archaea that bridge the gap between prokaryotes and eukaryotes.</title>
        <authorList>
            <person name="Spang A."/>
            <person name="Saw J.H."/>
            <person name="Jorgensen S.L."/>
            <person name="Zaremba-Niedzwiedzka K."/>
            <person name="Martijn J."/>
            <person name="Lind A.E."/>
            <person name="van Eijk R."/>
            <person name="Schleper C."/>
            <person name="Guy L."/>
            <person name="Ettema T.J."/>
        </authorList>
    </citation>
    <scope>NUCLEOTIDE SEQUENCE</scope>
</reference>
<organism evidence="1">
    <name type="scientific">marine sediment metagenome</name>
    <dbReference type="NCBI Taxonomy" id="412755"/>
    <lineage>
        <taxon>unclassified sequences</taxon>
        <taxon>metagenomes</taxon>
        <taxon>ecological metagenomes</taxon>
    </lineage>
</organism>
<sequence length="85" mass="10239">MDEDLQQDIINLLIESKRYNSIFYSLTRTPKKFSNFINQFLEMTSDNEGEIRSIIRIFKLILRNYISDKNIFKKLKDMLFLIPNT</sequence>
<evidence type="ECO:0000313" key="1">
    <source>
        <dbReference type="EMBL" id="KKL26265.1"/>
    </source>
</evidence>
<proteinExistence type="predicted"/>
<comment type="caution">
    <text evidence="1">The sequence shown here is derived from an EMBL/GenBank/DDBJ whole genome shotgun (WGS) entry which is preliminary data.</text>
</comment>
<dbReference type="AlphaFoldDB" id="A0A0F9BWI7"/>
<dbReference type="EMBL" id="LAZR01035896">
    <property type="protein sequence ID" value="KKL26265.1"/>
    <property type="molecule type" value="Genomic_DNA"/>
</dbReference>